<gene>
    <name evidence="2" type="ORF">PHACADRAFT_214887</name>
</gene>
<dbReference type="STRING" id="650164.K5VNH7"/>
<dbReference type="AlphaFoldDB" id="K5VNH7"/>
<dbReference type="InParanoid" id="K5VNH7"/>
<feature type="region of interest" description="Disordered" evidence="1">
    <location>
        <begin position="273"/>
        <end position="297"/>
    </location>
</feature>
<evidence type="ECO:0000313" key="2">
    <source>
        <dbReference type="EMBL" id="EKM48250.1"/>
    </source>
</evidence>
<dbReference type="OrthoDB" id="160374at2759"/>
<dbReference type="HOGENOM" id="CLU_444535_0_0_1"/>
<dbReference type="GeneID" id="18913616"/>
<organism evidence="2 3">
    <name type="scientific">Phanerochaete carnosa (strain HHB-10118-sp)</name>
    <name type="common">White-rot fungus</name>
    <name type="synonym">Peniophora carnosa</name>
    <dbReference type="NCBI Taxonomy" id="650164"/>
    <lineage>
        <taxon>Eukaryota</taxon>
        <taxon>Fungi</taxon>
        <taxon>Dikarya</taxon>
        <taxon>Basidiomycota</taxon>
        <taxon>Agaricomycotina</taxon>
        <taxon>Agaricomycetes</taxon>
        <taxon>Polyporales</taxon>
        <taxon>Phanerochaetaceae</taxon>
        <taxon>Phanerochaete</taxon>
    </lineage>
</organism>
<protein>
    <submittedName>
        <fullName evidence="2">Uncharacterized protein</fullName>
    </submittedName>
</protein>
<dbReference type="KEGG" id="pco:PHACADRAFT_214887"/>
<evidence type="ECO:0000256" key="1">
    <source>
        <dbReference type="SAM" id="MobiDB-lite"/>
    </source>
</evidence>
<sequence length="659" mass="72437">MFNVDVLRQAQDRDDYPYVEFLSSAITASPVAACHGLPRLFKAFIQVTRRHKAAIFGQSSHQAPGASADQARQASLKFFAMCDSLLSPVNEDEIRWETKTKLLRIMNSEGLYGANNESIDKVLSRIGEETIAGLANFISENKQVLVEYTLDILSIIVGIDYDLLAHSTPRILHLLLTVPSHTAPAYTYLGKLLDYHRKTRTLDLLVGSLLEACASRALLDRSAASVSPILRHPFLDDFAKSLKSFITPGQVSGIVDTVLHHLREQLLTIVDLSTPSDDDNSRPQKKKRKTAKDGVSPVTESSTRAAVAFSLASRIACTVFSSIPTRYLEDDTKSAVTEVVQYFYAFERSKLKDILKRIRRGASSQDVHWAASSILRLQYCIRTAPSVQVSTQGDQKTASKLLSTLESPISPELRVEILRTLLNDVDLGYCESAPVFDEVLGLLEHHAGELTWSGHVHDVRTDSQATIATCHLLVSRWLPLLDGAASEAQLARFAKLMTSPQSFSQSSVTHEQIGLPSIVQRALHNAELWELHRLRDALLEQINAVTKPLDSVDVLTAVRGVHSPVGLSSDTVGAYRLLLYIPAEYLSRGIRSDLLRRVLAADVLSDHGDAQTALAFAHRAILDIPAAAWLAGHVFASICSDVRAGQDAFGCMHQVIVEG</sequence>
<dbReference type="RefSeq" id="XP_007403198.1">
    <property type="nucleotide sequence ID" value="XM_007403136.1"/>
</dbReference>
<name>K5VNH7_PHACS</name>
<dbReference type="Proteomes" id="UP000008370">
    <property type="component" value="Unassembled WGS sequence"/>
</dbReference>
<accession>K5VNH7</accession>
<keyword evidence="3" id="KW-1185">Reference proteome</keyword>
<proteinExistence type="predicted"/>
<reference evidence="2 3" key="1">
    <citation type="journal article" date="2012" name="BMC Genomics">
        <title>Comparative genomics of the white-rot fungi, Phanerochaete carnosa and P. chrysosporium, to elucidate the genetic basis of the distinct wood types they colonize.</title>
        <authorList>
            <person name="Suzuki H."/>
            <person name="MacDonald J."/>
            <person name="Syed K."/>
            <person name="Salamov A."/>
            <person name="Hori C."/>
            <person name="Aerts A."/>
            <person name="Henrissat B."/>
            <person name="Wiebenga A."/>
            <person name="vanKuyk P.A."/>
            <person name="Barry K."/>
            <person name="Lindquist E."/>
            <person name="LaButti K."/>
            <person name="Lapidus A."/>
            <person name="Lucas S."/>
            <person name="Coutinho P."/>
            <person name="Gong Y."/>
            <person name="Samejima M."/>
            <person name="Mahadevan R."/>
            <person name="Abou-Zaid M."/>
            <person name="de Vries R.P."/>
            <person name="Igarashi K."/>
            <person name="Yadav J.S."/>
            <person name="Grigoriev I.V."/>
            <person name="Master E.R."/>
        </authorList>
    </citation>
    <scope>NUCLEOTIDE SEQUENCE [LARGE SCALE GENOMIC DNA]</scope>
    <source>
        <strain evidence="2 3">HHB-10118-sp</strain>
    </source>
</reference>
<dbReference type="EMBL" id="JH931256">
    <property type="protein sequence ID" value="EKM48250.1"/>
    <property type="molecule type" value="Genomic_DNA"/>
</dbReference>
<evidence type="ECO:0000313" key="3">
    <source>
        <dbReference type="Proteomes" id="UP000008370"/>
    </source>
</evidence>